<accession>A0A7S2S5Z8</accession>
<protein>
    <submittedName>
        <fullName evidence="1">Uncharacterized protein</fullName>
    </submittedName>
</protein>
<organism evidence="1">
    <name type="scientific">Eucampia antarctica</name>
    <dbReference type="NCBI Taxonomy" id="49252"/>
    <lineage>
        <taxon>Eukaryota</taxon>
        <taxon>Sar</taxon>
        <taxon>Stramenopiles</taxon>
        <taxon>Ochrophyta</taxon>
        <taxon>Bacillariophyta</taxon>
        <taxon>Mediophyceae</taxon>
        <taxon>Biddulphiophycidae</taxon>
        <taxon>Hemiaulales</taxon>
        <taxon>Hemiaulaceae</taxon>
        <taxon>Eucampia</taxon>
    </lineage>
</organism>
<sequence length="101" mass="11913">MSDDEFAKPMQCDPEDYDGYFKKTKHGWGHMFDKKDMKILPLGIQVIVHTGSHYDRLVFRHNQTTPLFWIGTPFPDMLYTLLCISNLKWENLKLADVIKHN</sequence>
<gene>
    <name evidence="1" type="ORF">EANT1437_LOCUS12365</name>
</gene>
<dbReference type="EMBL" id="HBHI01024096">
    <property type="protein sequence ID" value="CAD9690610.1"/>
    <property type="molecule type" value="Transcribed_RNA"/>
</dbReference>
<proteinExistence type="predicted"/>
<name>A0A7S2S5Z8_9STRA</name>
<evidence type="ECO:0000313" key="1">
    <source>
        <dbReference type="EMBL" id="CAD9690610.1"/>
    </source>
</evidence>
<reference evidence="1" key="1">
    <citation type="submission" date="2021-01" db="EMBL/GenBank/DDBJ databases">
        <authorList>
            <person name="Corre E."/>
            <person name="Pelletier E."/>
            <person name="Niang G."/>
            <person name="Scheremetjew M."/>
            <person name="Finn R."/>
            <person name="Kale V."/>
            <person name="Holt S."/>
            <person name="Cochrane G."/>
            <person name="Meng A."/>
            <person name="Brown T."/>
            <person name="Cohen L."/>
        </authorList>
    </citation>
    <scope>NUCLEOTIDE SEQUENCE</scope>
    <source>
        <strain evidence="1">CCMP1452</strain>
    </source>
</reference>
<dbReference type="AlphaFoldDB" id="A0A7S2S5Z8"/>